<keyword evidence="2" id="KW-0808">Transferase</keyword>
<proteinExistence type="inferred from homology"/>
<dbReference type="RefSeq" id="WP_120975467.1">
    <property type="nucleotide sequence ID" value="NZ_RBZM01000004.1"/>
</dbReference>
<dbReference type="PANTHER" id="PTHR43320">
    <property type="entry name" value="SUGAR KINASE"/>
    <property type="match status" value="1"/>
</dbReference>
<accession>A0A494XWU4</accession>
<dbReference type="AlphaFoldDB" id="A0A494XWU4"/>
<dbReference type="SUPFAM" id="SSF53613">
    <property type="entry name" value="Ribokinase-like"/>
    <property type="match status" value="1"/>
</dbReference>
<feature type="domain" description="Carbohydrate kinase PfkB" evidence="4">
    <location>
        <begin position="6"/>
        <end position="320"/>
    </location>
</feature>
<evidence type="ECO:0000313" key="6">
    <source>
        <dbReference type="Proteomes" id="UP000282076"/>
    </source>
</evidence>
<organism evidence="5 6">
    <name type="scientific">Cohnella endophytica</name>
    <dbReference type="NCBI Taxonomy" id="2419778"/>
    <lineage>
        <taxon>Bacteria</taxon>
        <taxon>Bacillati</taxon>
        <taxon>Bacillota</taxon>
        <taxon>Bacilli</taxon>
        <taxon>Bacillales</taxon>
        <taxon>Paenibacillaceae</taxon>
        <taxon>Cohnella</taxon>
    </lineage>
</organism>
<dbReference type="InterPro" id="IPR011611">
    <property type="entry name" value="PfkB_dom"/>
</dbReference>
<sequence>MVSRLRVAAFGEVMMRLQVPGYELLSQASSLNYSFSGTGVNVASALACFGHEGFLVTRLPDNAVGDAANAALRKLGLSTEFVGRGGSYMGMYFLENGFGARPARVTYSNRQESSFNTAPTGSFDYMHIAQGIDIAHFCGITLAMNYAVRRHMFALAEAVKGNGGTVVFDCNYRPGHWGEDGYAKAKPFYEKMMRLADIVMMNEKDAMLILGLPTDKVDRQEQLLDLIPQVARQYGISAIAGTQRTINGDNTHSLLGYLFKNQTFAFSERLTFAVYDRIGAGDAFASGIIHGELSSFDPELTVRFAAAAAMLAHTITGDTPMSSESEILRAMSKANGDVIR</sequence>
<keyword evidence="3 5" id="KW-0418">Kinase</keyword>
<dbReference type="OrthoDB" id="9813569at2"/>
<evidence type="ECO:0000256" key="3">
    <source>
        <dbReference type="ARBA" id="ARBA00022777"/>
    </source>
</evidence>
<keyword evidence="6" id="KW-1185">Reference proteome</keyword>
<dbReference type="EMBL" id="RBZM01000004">
    <property type="protein sequence ID" value="RKP55067.1"/>
    <property type="molecule type" value="Genomic_DNA"/>
</dbReference>
<dbReference type="InterPro" id="IPR052700">
    <property type="entry name" value="Carb_kinase_PfkB-like"/>
</dbReference>
<comment type="caution">
    <text evidence="5">The sequence shown here is derived from an EMBL/GenBank/DDBJ whole genome shotgun (WGS) entry which is preliminary data.</text>
</comment>
<gene>
    <name evidence="5" type="ORF">D7Z26_07510</name>
</gene>
<dbReference type="Gene3D" id="3.40.1190.20">
    <property type="match status" value="1"/>
</dbReference>
<dbReference type="Pfam" id="PF00294">
    <property type="entry name" value="PfkB"/>
    <property type="match status" value="1"/>
</dbReference>
<evidence type="ECO:0000256" key="1">
    <source>
        <dbReference type="ARBA" id="ARBA00010688"/>
    </source>
</evidence>
<evidence type="ECO:0000313" key="5">
    <source>
        <dbReference type="EMBL" id="RKP55067.1"/>
    </source>
</evidence>
<dbReference type="CDD" id="cd01166">
    <property type="entry name" value="KdgK"/>
    <property type="match status" value="1"/>
</dbReference>
<dbReference type="Proteomes" id="UP000282076">
    <property type="component" value="Unassembled WGS sequence"/>
</dbReference>
<comment type="similarity">
    <text evidence="1">Belongs to the carbohydrate kinase PfkB family.</text>
</comment>
<evidence type="ECO:0000259" key="4">
    <source>
        <dbReference type="Pfam" id="PF00294"/>
    </source>
</evidence>
<evidence type="ECO:0000256" key="2">
    <source>
        <dbReference type="ARBA" id="ARBA00022679"/>
    </source>
</evidence>
<reference evidence="5 6" key="1">
    <citation type="submission" date="2018-10" db="EMBL/GenBank/DDBJ databases">
        <title>Cohnella sp. M2MS4P-1, whole genome shotgun sequence.</title>
        <authorList>
            <person name="Tuo L."/>
        </authorList>
    </citation>
    <scope>NUCLEOTIDE SEQUENCE [LARGE SCALE GENOMIC DNA]</scope>
    <source>
        <strain evidence="5 6">M2MS4P-1</strain>
    </source>
</reference>
<dbReference type="InterPro" id="IPR029056">
    <property type="entry name" value="Ribokinase-like"/>
</dbReference>
<dbReference type="GO" id="GO:0016301">
    <property type="term" value="F:kinase activity"/>
    <property type="evidence" value="ECO:0007669"/>
    <property type="project" value="UniProtKB-KW"/>
</dbReference>
<protein>
    <submittedName>
        <fullName evidence="5">Sugar kinase</fullName>
    </submittedName>
</protein>
<dbReference type="PANTHER" id="PTHR43320:SF2">
    <property type="entry name" value="2-DEHYDRO-3-DEOXYGLUCONOKINASE_2-DEHYDRO-3-DEOXYGALACTONOKINASE"/>
    <property type="match status" value="1"/>
</dbReference>
<name>A0A494XWU4_9BACL</name>